<keyword evidence="2" id="KW-0812">Transmembrane</keyword>
<accession>A0A089XHS4</accession>
<feature type="transmembrane region" description="Helical" evidence="2">
    <location>
        <begin position="318"/>
        <end position="337"/>
    </location>
</feature>
<feature type="transmembrane region" description="Helical" evidence="2">
    <location>
        <begin position="206"/>
        <end position="230"/>
    </location>
</feature>
<dbReference type="STRING" id="1907.SGLAU_27620"/>
<dbReference type="eggNOG" id="ENOG5033R0M">
    <property type="taxonomic scope" value="Bacteria"/>
</dbReference>
<feature type="transmembrane region" description="Helical" evidence="2">
    <location>
        <begin position="236"/>
        <end position="260"/>
    </location>
</feature>
<protein>
    <submittedName>
        <fullName evidence="3">Putative membrane protein</fullName>
    </submittedName>
</protein>
<feature type="transmembrane region" description="Helical" evidence="2">
    <location>
        <begin position="343"/>
        <end position="361"/>
    </location>
</feature>
<gene>
    <name evidence="3" type="ORF">SGLAU_27620</name>
</gene>
<feature type="compositionally biased region" description="Low complexity" evidence="1">
    <location>
        <begin position="37"/>
        <end position="50"/>
    </location>
</feature>
<dbReference type="Proteomes" id="UP000029482">
    <property type="component" value="Chromosome"/>
</dbReference>
<sequence>MTAGKRARRVAVAGFESRPQRAGHRRLVLEPLDGGRRSAAAPPRTSRPRSMAGYLLMPRPKDAVKGLLMPFTFGLAVAAGAEVTAHTAVRALIVWAALELLVYPARYQWNDIRGFVADQHHPAQRDRGRLPGPVERARARVTASLTVALARLALVAALALTLPGLHLTGTLAAVTAAVFGVAIVYEALRAKGTGRTSTIPPPPRPALIALWVVVGAGYVVRGMTGLALAVDLGRHPATAVSAAVALWAFGIAFVTSRWVLESLAFAASEHGRLTWTARAGQAREHLLALVRWLPQRLTAASPADWAPLRGRTSPAAPWNLALLVAGTAAALTGSLLVMPGSAGHALVAAAVGAVTTAAVILLPWRRPVIVAAGAAVQLLVPAVTGQPRPWAALLPWLCVMAAHLSFSSRSLSTMGVLPGRLRSLAAVPFAALARVVVGQTTWDVIREDRRGPR</sequence>
<dbReference type="EMBL" id="CP009438">
    <property type="protein sequence ID" value="AIS01462.1"/>
    <property type="molecule type" value="Genomic_DNA"/>
</dbReference>
<organism evidence="3 4">
    <name type="scientific">Streptomyces glaucescens</name>
    <dbReference type="NCBI Taxonomy" id="1907"/>
    <lineage>
        <taxon>Bacteria</taxon>
        <taxon>Bacillati</taxon>
        <taxon>Actinomycetota</taxon>
        <taxon>Actinomycetes</taxon>
        <taxon>Kitasatosporales</taxon>
        <taxon>Streptomycetaceae</taxon>
        <taxon>Streptomyces</taxon>
    </lineage>
</organism>
<keyword evidence="2" id="KW-0472">Membrane</keyword>
<dbReference type="KEGG" id="sgu:SGLAU_27620"/>
<feature type="transmembrane region" description="Helical" evidence="2">
    <location>
        <begin position="139"/>
        <end position="159"/>
    </location>
</feature>
<evidence type="ECO:0000256" key="1">
    <source>
        <dbReference type="SAM" id="MobiDB-lite"/>
    </source>
</evidence>
<dbReference type="AlphaFoldDB" id="A0A089XHS4"/>
<reference evidence="4" key="1">
    <citation type="journal article" date="2015" name="J. Biotechnol.">
        <title>Complete genome sequence of the actinobacterium Streptomyces glaucescens GLA.O (DSM 40922) consisting of a linear chromosome and one linear plasmid.</title>
        <authorList>
            <person name="Ortseifen V."/>
            <person name="Winkler A."/>
            <person name="Albersmeier A."/>
            <person name="Wendler S."/>
            <person name="Puhler A."/>
            <person name="Kalinowski J."/>
            <person name="Ruckert C."/>
        </authorList>
    </citation>
    <scope>NUCLEOTIDE SEQUENCE [LARGE SCALE GENOMIC DNA]</scope>
    <source>
        <strain evidence="4">DSM 40922 / GLA O</strain>
    </source>
</reference>
<name>A0A089XHS4_STRGA</name>
<dbReference type="RefSeq" id="WP_043505168.1">
    <property type="nucleotide sequence ID" value="NZ_CP009438.1"/>
</dbReference>
<evidence type="ECO:0000313" key="3">
    <source>
        <dbReference type="EMBL" id="AIS01462.1"/>
    </source>
</evidence>
<proteinExistence type="predicted"/>
<feature type="region of interest" description="Disordered" evidence="1">
    <location>
        <begin position="26"/>
        <end position="51"/>
    </location>
</feature>
<keyword evidence="4" id="KW-1185">Reference proteome</keyword>
<evidence type="ECO:0000313" key="4">
    <source>
        <dbReference type="Proteomes" id="UP000029482"/>
    </source>
</evidence>
<dbReference type="OrthoDB" id="4511718at2"/>
<feature type="transmembrane region" description="Helical" evidence="2">
    <location>
        <begin position="165"/>
        <end position="185"/>
    </location>
</feature>
<dbReference type="HOGENOM" id="CLU_603975_0_0_11"/>
<keyword evidence="2" id="KW-1133">Transmembrane helix</keyword>
<evidence type="ECO:0000256" key="2">
    <source>
        <dbReference type="SAM" id="Phobius"/>
    </source>
</evidence>